<protein>
    <submittedName>
        <fullName evidence="2">4-amino-4-deoxy-L-arabinose-phospho-UDP flippase</fullName>
    </submittedName>
</protein>
<evidence type="ECO:0000256" key="1">
    <source>
        <dbReference type="SAM" id="Phobius"/>
    </source>
</evidence>
<organism evidence="2 3">
    <name type="scientific">Pseudomonas fulva</name>
    <dbReference type="NCBI Taxonomy" id="47880"/>
    <lineage>
        <taxon>Bacteria</taxon>
        <taxon>Pseudomonadati</taxon>
        <taxon>Pseudomonadota</taxon>
        <taxon>Gammaproteobacteria</taxon>
        <taxon>Pseudomonadales</taxon>
        <taxon>Pseudomonadaceae</taxon>
        <taxon>Pseudomonas</taxon>
    </lineage>
</organism>
<gene>
    <name evidence="2" type="ORF">IZU98_06375</name>
</gene>
<name>A0A7S9LAP4_9PSED</name>
<accession>A0A7S9LAP4</accession>
<dbReference type="GeneID" id="93441225"/>
<keyword evidence="1" id="KW-0472">Membrane</keyword>
<dbReference type="SUPFAM" id="SSF103481">
    <property type="entry name" value="Multidrug resistance efflux transporter EmrE"/>
    <property type="match status" value="1"/>
</dbReference>
<sequence length="112" mass="12223">MMYAIAILCVVGIATGQIMFKLSASALQRAGTIFDLKTLMILGSAFALYGVTTIAWVWVLQKIELGKAYPLMALAFVLVPIGSHFILGERFQIQYFIGVAFIMFGIVLAVKS</sequence>
<dbReference type="InterPro" id="IPR037185">
    <property type="entry name" value="EmrE-like"/>
</dbReference>
<dbReference type="AlphaFoldDB" id="A0A7S9LAP4"/>
<feature type="transmembrane region" description="Helical" evidence="1">
    <location>
        <begin position="93"/>
        <end position="110"/>
    </location>
</feature>
<dbReference type="RefSeq" id="WP_028687408.1">
    <property type="nucleotide sequence ID" value="NZ_BQHM01000005.1"/>
</dbReference>
<feature type="transmembrane region" description="Helical" evidence="1">
    <location>
        <begin position="68"/>
        <end position="87"/>
    </location>
</feature>
<proteinExistence type="predicted"/>
<keyword evidence="1" id="KW-0812">Transmembrane</keyword>
<keyword evidence="1" id="KW-1133">Transmembrane helix</keyword>
<evidence type="ECO:0000313" key="3">
    <source>
        <dbReference type="Proteomes" id="UP000594430"/>
    </source>
</evidence>
<reference evidence="2 3" key="1">
    <citation type="submission" date="2020-11" db="EMBL/GenBank/DDBJ databases">
        <title>Pseudomonas fulva producing VIM-24.</title>
        <authorList>
            <person name="Liu S."/>
        </authorList>
    </citation>
    <scope>NUCLEOTIDE SEQUENCE [LARGE SCALE GENOMIC DNA]</scope>
    <source>
        <strain evidence="2 3">ZDHY414</strain>
    </source>
</reference>
<dbReference type="Gene3D" id="1.10.3730.20">
    <property type="match status" value="1"/>
</dbReference>
<evidence type="ECO:0000313" key="2">
    <source>
        <dbReference type="EMBL" id="QPH50342.1"/>
    </source>
</evidence>
<dbReference type="Proteomes" id="UP000594430">
    <property type="component" value="Chromosome"/>
</dbReference>
<feature type="transmembrane region" description="Helical" evidence="1">
    <location>
        <begin position="40"/>
        <end position="61"/>
    </location>
</feature>
<dbReference type="EMBL" id="CP064946">
    <property type="protein sequence ID" value="QPH50342.1"/>
    <property type="molecule type" value="Genomic_DNA"/>
</dbReference>